<reference evidence="1 2" key="1">
    <citation type="submission" date="2016-07" db="EMBL/GenBank/DDBJ databases">
        <title>Draft genome of the white-rot fungus Obba rivulosa 3A-2.</title>
        <authorList>
            <consortium name="DOE Joint Genome Institute"/>
            <person name="Miettinen O."/>
            <person name="Riley R."/>
            <person name="Acob R."/>
            <person name="Barry K."/>
            <person name="Cullen D."/>
            <person name="De Vries R."/>
            <person name="Hainaut M."/>
            <person name="Hatakka A."/>
            <person name="Henrissat B."/>
            <person name="Hilden K."/>
            <person name="Kuo R."/>
            <person name="Labutti K."/>
            <person name="Lipzen A."/>
            <person name="Makela M.R."/>
            <person name="Sandor L."/>
            <person name="Spatafora J.W."/>
            <person name="Grigoriev I.V."/>
            <person name="Hibbett D.S."/>
        </authorList>
    </citation>
    <scope>NUCLEOTIDE SEQUENCE [LARGE SCALE GENOMIC DNA]</scope>
    <source>
        <strain evidence="1 2">3A-2</strain>
    </source>
</reference>
<sequence length="152" mass="16400">MDTSRQAAYSRSLAAKAGRRTTVGFGLPREEPSTGSAYRYTQAQYQANALAMSVSRSRCGLANNARLSHLPATPICSPSGCCAQRTREGDVAETRHYAQCVPANFNSNRNFAEAPLSKAVARPLQPCARYQWRSPSPGRLADHGVWAGDATP</sequence>
<dbReference type="AlphaFoldDB" id="A0A8E2ASF5"/>
<name>A0A8E2ASF5_9APHY</name>
<dbReference type="Proteomes" id="UP000250043">
    <property type="component" value="Unassembled WGS sequence"/>
</dbReference>
<evidence type="ECO:0000313" key="1">
    <source>
        <dbReference type="EMBL" id="OCH88459.1"/>
    </source>
</evidence>
<keyword evidence="2" id="KW-1185">Reference proteome</keyword>
<accession>A0A8E2ASF5</accession>
<gene>
    <name evidence="1" type="ORF">OBBRIDRAFT_836581</name>
</gene>
<organism evidence="1 2">
    <name type="scientific">Obba rivulosa</name>
    <dbReference type="NCBI Taxonomy" id="1052685"/>
    <lineage>
        <taxon>Eukaryota</taxon>
        <taxon>Fungi</taxon>
        <taxon>Dikarya</taxon>
        <taxon>Basidiomycota</taxon>
        <taxon>Agaricomycotina</taxon>
        <taxon>Agaricomycetes</taxon>
        <taxon>Polyporales</taxon>
        <taxon>Gelatoporiaceae</taxon>
        <taxon>Obba</taxon>
    </lineage>
</organism>
<protein>
    <submittedName>
        <fullName evidence="1">Uncharacterized protein</fullName>
    </submittedName>
</protein>
<evidence type="ECO:0000313" key="2">
    <source>
        <dbReference type="Proteomes" id="UP000250043"/>
    </source>
</evidence>
<proteinExistence type="predicted"/>
<dbReference type="EMBL" id="KV722452">
    <property type="protein sequence ID" value="OCH88459.1"/>
    <property type="molecule type" value="Genomic_DNA"/>
</dbReference>